<dbReference type="PROSITE" id="PS00237">
    <property type="entry name" value="G_PROTEIN_RECEP_F1_1"/>
    <property type="match status" value="1"/>
</dbReference>
<dbReference type="GO" id="GO:0008528">
    <property type="term" value="F:G protein-coupled peptide receptor activity"/>
    <property type="evidence" value="ECO:0007669"/>
    <property type="project" value="TreeGrafter"/>
</dbReference>
<accession>A0A8J5TEX2</accession>
<protein>
    <submittedName>
        <fullName evidence="10">Relaxin receptor 2-like 4</fullName>
    </submittedName>
</protein>
<organism evidence="10 11">
    <name type="scientific">Homarus americanus</name>
    <name type="common">American lobster</name>
    <dbReference type="NCBI Taxonomy" id="6706"/>
    <lineage>
        <taxon>Eukaryota</taxon>
        <taxon>Metazoa</taxon>
        <taxon>Ecdysozoa</taxon>
        <taxon>Arthropoda</taxon>
        <taxon>Crustacea</taxon>
        <taxon>Multicrustacea</taxon>
        <taxon>Malacostraca</taxon>
        <taxon>Eumalacostraca</taxon>
        <taxon>Eucarida</taxon>
        <taxon>Decapoda</taxon>
        <taxon>Pleocyemata</taxon>
        <taxon>Astacidea</taxon>
        <taxon>Nephropoidea</taxon>
        <taxon>Nephropidae</taxon>
        <taxon>Homarus</taxon>
    </lineage>
</organism>
<dbReference type="AlphaFoldDB" id="A0A8J5TEX2"/>
<evidence type="ECO:0000313" key="10">
    <source>
        <dbReference type="EMBL" id="KAG7174854.1"/>
    </source>
</evidence>
<evidence type="ECO:0000256" key="3">
    <source>
        <dbReference type="ARBA" id="ARBA00022614"/>
    </source>
</evidence>
<keyword evidence="10" id="KW-0675">Receptor</keyword>
<comment type="subcellular location">
    <subcellularLocation>
        <location evidence="1">Membrane</location>
    </subcellularLocation>
</comment>
<evidence type="ECO:0000259" key="9">
    <source>
        <dbReference type="PROSITE" id="PS50262"/>
    </source>
</evidence>
<evidence type="ECO:0000313" key="11">
    <source>
        <dbReference type="Proteomes" id="UP000747542"/>
    </source>
</evidence>
<evidence type="ECO:0000256" key="8">
    <source>
        <dbReference type="SAM" id="Phobius"/>
    </source>
</evidence>
<keyword evidence="6 8" id="KW-1133">Transmembrane helix</keyword>
<feature type="domain" description="G-protein coupled receptors family 1 profile" evidence="9">
    <location>
        <begin position="1"/>
        <end position="174"/>
    </location>
</feature>
<keyword evidence="4 8" id="KW-0812">Transmembrane</keyword>
<dbReference type="PANTHER" id="PTHR24372:SF80">
    <property type="entry name" value="FI21465P1-RELATED"/>
    <property type="match status" value="1"/>
</dbReference>
<dbReference type="SUPFAM" id="SSF81321">
    <property type="entry name" value="Family A G protein-coupled receptor-like"/>
    <property type="match status" value="1"/>
</dbReference>
<evidence type="ECO:0000256" key="4">
    <source>
        <dbReference type="ARBA" id="ARBA00022692"/>
    </source>
</evidence>
<comment type="caution">
    <text evidence="10">The sequence shown here is derived from an EMBL/GenBank/DDBJ whole genome shotgun (WGS) entry which is preliminary data.</text>
</comment>
<dbReference type="InterPro" id="IPR017452">
    <property type="entry name" value="GPCR_Rhodpsn_7TM"/>
</dbReference>
<keyword evidence="3" id="KW-0433">Leucine-rich repeat</keyword>
<comment type="similarity">
    <text evidence="2">Belongs to the G-protein coupled receptor 1 family.</text>
</comment>
<keyword evidence="5" id="KW-0677">Repeat</keyword>
<feature type="transmembrane region" description="Helical" evidence="8">
    <location>
        <begin position="141"/>
        <end position="163"/>
    </location>
</feature>
<keyword evidence="11" id="KW-1185">Reference proteome</keyword>
<keyword evidence="7 8" id="KW-0472">Membrane</keyword>
<dbReference type="EMBL" id="JAHLQT010006599">
    <property type="protein sequence ID" value="KAG7174854.1"/>
    <property type="molecule type" value="Genomic_DNA"/>
</dbReference>
<sequence>MTSWQCTLTGVLAMTSAEVSVLILSFMSVERWVCITWPLRHKLSLEGQGRPHLHLGTQLPFGRHPSSLLPRAAEVLWYNGLCFRCIWTTLGARLFYSALIFVGLNQIGVVLILMSYTGMFCSIRRTRANTPLSWAIESSPCFFFIVFTDCLCWTPIIILRIMALADIPITRQYQ</sequence>
<dbReference type="GO" id="GO:0009755">
    <property type="term" value="P:hormone-mediated signaling pathway"/>
    <property type="evidence" value="ECO:0007669"/>
    <property type="project" value="TreeGrafter"/>
</dbReference>
<dbReference type="GO" id="GO:0005886">
    <property type="term" value="C:plasma membrane"/>
    <property type="evidence" value="ECO:0007669"/>
    <property type="project" value="TreeGrafter"/>
</dbReference>
<evidence type="ECO:0000256" key="6">
    <source>
        <dbReference type="ARBA" id="ARBA00022989"/>
    </source>
</evidence>
<dbReference type="Gene3D" id="1.20.1070.10">
    <property type="entry name" value="Rhodopsin 7-helix transmembrane proteins"/>
    <property type="match status" value="2"/>
</dbReference>
<proteinExistence type="inferred from homology"/>
<dbReference type="Proteomes" id="UP000747542">
    <property type="component" value="Unassembled WGS sequence"/>
</dbReference>
<dbReference type="PROSITE" id="PS50262">
    <property type="entry name" value="G_PROTEIN_RECEP_F1_2"/>
    <property type="match status" value="1"/>
</dbReference>
<gene>
    <name evidence="10" type="primary">Rxfp2-L4</name>
    <name evidence="10" type="ORF">Hamer_G026884</name>
</gene>
<evidence type="ECO:0000256" key="2">
    <source>
        <dbReference type="ARBA" id="ARBA00010663"/>
    </source>
</evidence>
<name>A0A8J5TEX2_HOMAM</name>
<dbReference type="PANTHER" id="PTHR24372">
    <property type="entry name" value="GLYCOPROTEIN HORMONE RECEPTOR"/>
    <property type="match status" value="1"/>
</dbReference>
<dbReference type="GO" id="GO:0007189">
    <property type="term" value="P:adenylate cyclase-activating G protein-coupled receptor signaling pathway"/>
    <property type="evidence" value="ECO:0007669"/>
    <property type="project" value="TreeGrafter"/>
</dbReference>
<evidence type="ECO:0000256" key="1">
    <source>
        <dbReference type="ARBA" id="ARBA00004370"/>
    </source>
</evidence>
<dbReference type="InterPro" id="IPR000276">
    <property type="entry name" value="GPCR_Rhodpsn"/>
</dbReference>
<evidence type="ECO:0000256" key="7">
    <source>
        <dbReference type="ARBA" id="ARBA00023136"/>
    </source>
</evidence>
<evidence type="ECO:0000256" key="5">
    <source>
        <dbReference type="ARBA" id="ARBA00022737"/>
    </source>
</evidence>
<feature type="transmembrane region" description="Helical" evidence="8">
    <location>
        <begin position="94"/>
        <end position="120"/>
    </location>
</feature>
<reference evidence="10" key="1">
    <citation type="journal article" date="2021" name="Sci. Adv.">
        <title>The American lobster genome reveals insights on longevity, neural, and immune adaptations.</title>
        <authorList>
            <person name="Polinski J.M."/>
            <person name="Zimin A.V."/>
            <person name="Clark K.F."/>
            <person name="Kohn A.B."/>
            <person name="Sadowski N."/>
            <person name="Timp W."/>
            <person name="Ptitsyn A."/>
            <person name="Khanna P."/>
            <person name="Romanova D.Y."/>
            <person name="Williams P."/>
            <person name="Greenwood S.J."/>
            <person name="Moroz L.L."/>
            <person name="Walt D.R."/>
            <person name="Bodnar A.G."/>
        </authorList>
    </citation>
    <scope>NUCLEOTIDE SEQUENCE</scope>
    <source>
        <strain evidence="10">GMGI-L3</strain>
    </source>
</reference>